<evidence type="ECO:0000313" key="1">
    <source>
        <dbReference type="EMBL" id="KAI0088874.1"/>
    </source>
</evidence>
<reference evidence="1" key="1">
    <citation type="journal article" date="2021" name="Environ. Microbiol.">
        <title>Gene family expansions and transcriptome signatures uncover fungal adaptations to wood decay.</title>
        <authorList>
            <person name="Hage H."/>
            <person name="Miyauchi S."/>
            <person name="Viragh M."/>
            <person name="Drula E."/>
            <person name="Min B."/>
            <person name="Chaduli D."/>
            <person name="Navarro D."/>
            <person name="Favel A."/>
            <person name="Norest M."/>
            <person name="Lesage-Meessen L."/>
            <person name="Balint B."/>
            <person name="Merenyi Z."/>
            <person name="de Eugenio L."/>
            <person name="Morin E."/>
            <person name="Martinez A.T."/>
            <person name="Baldrian P."/>
            <person name="Stursova M."/>
            <person name="Martinez M.J."/>
            <person name="Novotny C."/>
            <person name="Magnuson J.K."/>
            <person name="Spatafora J.W."/>
            <person name="Maurice S."/>
            <person name="Pangilinan J."/>
            <person name="Andreopoulos W."/>
            <person name="LaButti K."/>
            <person name="Hundley H."/>
            <person name="Na H."/>
            <person name="Kuo A."/>
            <person name="Barry K."/>
            <person name="Lipzen A."/>
            <person name="Henrissat B."/>
            <person name="Riley R."/>
            <person name="Ahrendt S."/>
            <person name="Nagy L.G."/>
            <person name="Grigoriev I.V."/>
            <person name="Martin F."/>
            <person name="Rosso M.N."/>
        </authorList>
    </citation>
    <scope>NUCLEOTIDE SEQUENCE</scope>
    <source>
        <strain evidence="1">CBS 384.51</strain>
    </source>
</reference>
<protein>
    <submittedName>
        <fullName evidence="1">RNA dependent RNA polymerase-domain-containing protein</fullName>
    </submittedName>
</protein>
<dbReference type="Proteomes" id="UP001055072">
    <property type="component" value="Unassembled WGS sequence"/>
</dbReference>
<evidence type="ECO:0000313" key="2">
    <source>
        <dbReference type="Proteomes" id="UP001055072"/>
    </source>
</evidence>
<accession>A0ACB8U3Y7</accession>
<keyword evidence="2" id="KW-1185">Reference proteome</keyword>
<sequence>MPAIGTHPPPTPIRGATAPPSTPATPPALSRAKSDAHEYARPSPPATPSKGKDVPIPPGPVLKKSGNGYFVIAHDRMVQELMDNYKLPWGVQYELGRGVTKGVWTWDDVPMKIKELKEAANKNMALAPSWVFDIMQDREWITRKELDREQHALKENNSRGLGLMPGEWHGESNWYGGKIQQILKLVERKSATTIRKDQGPPIFHVQLEAMEMGRSHRFARFLGSRRLLQMRVPKTYTVDLAQIKELLLQKLVLCGRVFVAFAVKDRKLHFVEIDEDYERDPQVQEGDVYRKSLEELVEWFNPMQLNQKQKINKWTTRFDLGLSTSIPILEFKPENMTIIDDLYADYEGDSAPTNKIFTDGCGFMNASGLLAISRQLGFVERTTAVQGRILGSKGVWALHPEHLSLDEPPRIWIRRSQQKIHLVRPELFGPRTLRHLSRAHFIFDLVAPARVWTPSRLSKSTIINLEYNSVPKEVLVKLMEEGLREEIRPLTEWHSPNAMPLLWNAVNKVSGVTPQRIERVANGMERATGISKRRDHDDDDDRDEEENEDDFRTSSGAKPDMPPYTIGEKVMDRLQAGFSPMEDRKLHEDLRTLVKETMKKAILEFHMTVAASAEAFIIPDPTGLLEEGQIHFTSTKYLKDPLVDANARTIVGDVLVFRNPARVASDVQKVTAVSIPELSQYVDVIVVPVHGEESLPSMLAGGDTAVCIWDNDLVSSFAQPEMVREPDGLLDNFMSLREVATVGAVLEEMGKNPNPELVLRNHLLTGLSDSRTGLYSMFHENTIWQYGYNHPNTIRNAFMFTTILDSRKSGLVLKEEVFAADRKRDGWAQPPCFGGPEDKTWIRGTRISKEPFILDELGKEGQKIQDELLAKYGKIRGPLPFPSEKDLARPWEDISNLNLPPLQEELQRVKTHVDMCHREWSKMWPSRSSSASSRDSDVLNKAEKEVKRKEEQRKKFALARMFVEGPEDCPLLTGMKVLETVRASCAYMKAQNFAWALAFRSLCRIKASTRNMKAFTAEFAQMMTIPTSAVRIMSQDGSLVD</sequence>
<dbReference type="EMBL" id="MU274912">
    <property type="protein sequence ID" value="KAI0088874.1"/>
    <property type="molecule type" value="Genomic_DNA"/>
</dbReference>
<name>A0ACB8U3Y7_9APHY</name>
<proteinExistence type="predicted"/>
<organism evidence="1 2">
    <name type="scientific">Irpex rosettiformis</name>
    <dbReference type="NCBI Taxonomy" id="378272"/>
    <lineage>
        <taxon>Eukaryota</taxon>
        <taxon>Fungi</taxon>
        <taxon>Dikarya</taxon>
        <taxon>Basidiomycota</taxon>
        <taxon>Agaricomycotina</taxon>
        <taxon>Agaricomycetes</taxon>
        <taxon>Polyporales</taxon>
        <taxon>Irpicaceae</taxon>
        <taxon>Irpex</taxon>
    </lineage>
</organism>
<gene>
    <name evidence="1" type="ORF">BDY19DRAFT_890482</name>
</gene>
<comment type="caution">
    <text evidence="1">The sequence shown here is derived from an EMBL/GenBank/DDBJ whole genome shotgun (WGS) entry which is preliminary data.</text>
</comment>